<feature type="transmembrane region" description="Helical" evidence="8">
    <location>
        <begin position="161"/>
        <end position="180"/>
    </location>
</feature>
<feature type="transmembrane region" description="Helical" evidence="8">
    <location>
        <begin position="54"/>
        <end position="73"/>
    </location>
</feature>
<evidence type="ECO:0000313" key="10">
    <source>
        <dbReference type="Proteomes" id="UP000032675"/>
    </source>
</evidence>
<evidence type="ECO:0000256" key="7">
    <source>
        <dbReference type="PIRSR" id="PIRSR600715-1"/>
    </source>
</evidence>
<keyword evidence="5 8" id="KW-1133">Transmembrane helix</keyword>
<dbReference type="PANTHER" id="PTHR22926">
    <property type="entry name" value="PHOSPHO-N-ACETYLMURAMOYL-PENTAPEPTIDE-TRANSFERASE"/>
    <property type="match status" value="1"/>
</dbReference>
<evidence type="ECO:0000256" key="2">
    <source>
        <dbReference type="ARBA" id="ARBA00022475"/>
    </source>
</evidence>
<proteinExistence type="predicted"/>
<comment type="caution">
    <text evidence="9">The sequence shown here is derived from an EMBL/GenBank/DDBJ whole genome shotgun (WGS) entry which is preliminary data.</text>
</comment>
<evidence type="ECO:0000256" key="6">
    <source>
        <dbReference type="ARBA" id="ARBA00023136"/>
    </source>
</evidence>
<evidence type="ECO:0000256" key="1">
    <source>
        <dbReference type="ARBA" id="ARBA00004651"/>
    </source>
</evidence>
<accession>A0A0D6PWD7</accession>
<keyword evidence="7" id="KW-0460">Magnesium</keyword>
<dbReference type="GO" id="GO:0044038">
    <property type="term" value="P:cell wall macromolecule biosynthetic process"/>
    <property type="evidence" value="ECO:0007669"/>
    <property type="project" value="TreeGrafter"/>
</dbReference>
<sequence>MTMSHPFHAETAFFALFLLAAALMSAVLSRRVIAMRVLDYPTGRSAHDMPVPKGGGLAILIVFVVGVPLGQMICHRHADMTDVTLLLATVGLGLFSWRDDMQPMPPLWKLGAQIAAALLVAWGDMAGGTVHALTTGGLGLRVVWLVALCNCLNFMDGLNGLASGCTLIAGVIAAGLFMLAGGGVETWGSALILAAACAGFLPFNFPHARLFMGDVGSQCCGLVLGALGLRMAGMPQLAHGAWLMPLMLSGLLVDVIATLLRRMYHRRPVMRAHREHFYQMAHRSGMQAADITVVAWASTVCGGMGAVVMGMGWVRPGPVVLAVSVIQLVWITAVIRRVGRAPGLSW</sequence>
<feature type="binding site" evidence="7">
    <location>
        <position position="153"/>
    </location>
    <ligand>
        <name>Mg(2+)</name>
        <dbReference type="ChEBI" id="CHEBI:18420"/>
    </ligand>
</feature>
<keyword evidence="4 8" id="KW-0812">Transmembrane</keyword>
<dbReference type="EMBL" id="BANI01000019">
    <property type="protein sequence ID" value="GAN95333.1"/>
    <property type="molecule type" value="Genomic_DNA"/>
</dbReference>
<feature type="transmembrane region" description="Helical" evidence="8">
    <location>
        <begin position="80"/>
        <end position="98"/>
    </location>
</feature>
<dbReference type="GO" id="GO:0016780">
    <property type="term" value="F:phosphotransferase activity, for other substituted phosphate groups"/>
    <property type="evidence" value="ECO:0007669"/>
    <property type="project" value="InterPro"/>
</dbReference>
<dbReference type="GO" id="GO:0005886">
    <property type="term" value="C:plasma membrane"/>
    <property type="evidence" value="ECO:0007669"/>
    <property type="project" value="UniProtKB-SubCell"/>
</dbReference>
<dbReference type="AlphaFoldDB" id="A0A0D6PWD7"/>
<keyword evidence="7" id="KW-0479">Metal-binding</keyword>
<dbReference type="GO" id="GO:0009103">
    <property type="term" value="P:lipopolysaccharide biosynthetic process"/>
    <property type="evidence" value="ECO:0007669"/>
    <property type="project" value="TreeGrafter"/>
</dbReference>
<dbReference type="Proteomes" id="UP000032675">
    <property type="component" value="Unassembled WGS sequence"/>
</dbReference>
<evidence type="ECO:0000313" key="9">
    <source>
        <dbReference type="EMBL" id="GAN95333.1"/>
    </source>
</evidence>
<keyword evidence="3 9" id="KW-0808">Transferase</keyword>
<evidence type="ECO:0000256" key="5">
    <source>
        <dbReference type="ARBA" id="ARBA00022989"/>
    </source>
</evidence>
<protein>
    <submittedName>
        <fullName evidence="9">Undecaprenyl-phosphate alpha-N-acetylglucosaminephosphotransferase</fullName>
    </submittedName>
</protein>
<feature type="binding site" evidence="7">
    <location>
        <position position="214"/>
    </location>
    <ligand>
        <name>Mg(2+)</name>
        <dbReference type="ChEBI" id="CHEBI:18420"/>
    </ligand>
</feature>
<feature type="transmembrane region" description="Helical" evidence="8">
    <location>
        <begin position="293"/>
        <end position="313"/>
    </location>
</feature>
<evidence type="ECO:0000256" key="3">
    <source>
        <dbReference type="ARBA" id="ARBA00022679"/>
    </source>
</evidence>
<reference evidence="9 10" key="1">
    <citation type="submission" date="2012-11" db="EMBL/GenBank/DDBJ databases">
        <title>Whole genome sequence of Gluconacetobacter europaeus NBRC3261.</title>
        <authorList>
            <person name="Azuma Y."/>
            <person name="Higashiura N."/>
            <person name="Hirakawa H."/>
            <person name="Matsushita K."/>
        </authorList>
    </citation>
    <scope>NUCLEOTIDE SEQUENCE [LARGE SCALE GENOMIC DNA]</scope>
    <source>
        <strain evidence="9 10">NBRC 3261</strain>
    </source>
</reference>
<comment type="subcellular location">
    <subcellularLocation>
        <location evidence="1">Cell membrane</location>
        <topology evidence="1">Multi-pass membrane protein</topology>
    </subcellularLocation>
</comment>
<name>A0A0D6PWD7_KOMEU</name>
<feature type="transmembrane region" description="Helical" evidence="8">
    <location>
        <begin position="319"/>
        <end position="339"/>
    </location>
</feature>
<evidence type="ECO:0000256" key="8">
    <source>
        <dbReference type="SAM" id="Phobius"/>
    </source>
</evidence>
<keyword evidence="2" id="KW-1003">Cell membrane</keyword>
<dbReference type="Pfam" id="PF00953">
    <property type="entry name" value="Glycos_transf_4"/>
    <property type="match status" value="1"/>
</dbReference>
<organism evidence="9 10">
    <name type="scientific">Komagataeibacter europaeus NBRC 3261</name>
    <dbReference type="NCBI Taxonomy" id="1234669"/>
    <lineage>
        <taxon>Bacteria</taxon>
        <taxon>Pseudomonadati</taxon>
        <taxon>Pseudomonadota</taxon>
        <taxon>Alphaproteobacteria</taxon>
        <taxon>Acetobacterales</taxon>
        <taxon>Acetobacteraceae</taxon>
        <taxon>Komagataeibacter</taxon>
    </lineage>
</organism>
<gene>
    <name evidence="9" type="ORF">Geu3261_0019_042</name>
</gene>
<dbReference type="GO" id="GO:0046872">
    <property type="term" value="F:metal ion binding"/>
    <property type="evidence" value="ECO:0007669"/>
    <property type="project" value="UniProtKB-KW"/>
</dbReference>
<feature type="transmembrane region" description="Helical" evidence="8">
    <location>
        <begin position="241"/>
        <end position="260"/>
    </location>
</feature>
<dbReference type="PANTHER" id="PTHR22926:SF3">
    <property type="entry name" value="UNDECAPRENYL-PHOSPHATE ALPHA-N-ACETYLGLUCOSAMINYL 1-PHOSPHATE TRANSFERASE"/>
    <property type="match status" value="1"/>
</dbReference>
<dbReference type="GO" id="GO:0071555">
    <property type="term" value="P:cell wall organization"/>
    <property type="evidence" value="ECO:0007669"/>
    <property type="project" value="TreeGrafter"/>
</dbReference>
<evidence type="ECO:0000256" key="4">
    <source>
        <dbReference type="ARBA" id="ARBA00022692"/>
    </source>
</evidence>
<comment type="cofactor">
    <cofactor evidence="7">
        <name>Mg(2+)</name>
        <dbReference type="ChEBI" id="CHEBI:18420"/>
    </cofactor>
</comment>
<dbReference type="InterPro" id="IPR000715">
    <property type="entry name" value="Glycosyl_transferase_4"/>
</dbReference>
<keyword evidence="6 8" id="KW-0472">Membrane</keyword>
<feature type="transmembrane region" description="Helical" evidence="8">
    <location>
        <begin position="187"/>
        <end position="205"/>
    </location>
</feature>